<evidence type="ECO:0000313" key="2">
    <source>
        <dbReference type="EMBL" id="KLK93148.1"/>
    </source>
</evidence>
<comment type="caution">
    <text evidence="2">The sequence shown here is derived from an EMBL/GenBank/DDBJ whole genome shotgun (WGS) entry which is preliminary data.</text>
</comment>
<accession>A0A0H1RD69</accession>
<proteinExistence type="predicted"/>
<sequence>MEALATGTKNLITDTKNGAPGTEGAIMITSTGSAAPGTETVHMPSMNASTCAAIATFGELSGAAK</sequence>
<feature type="region of interest" description="Disordered" evidence="1">
    <location>
        <begin position="1"/>
        <end position="24"/>
    </location>
</feature>
<keyword evidence="3" id="KW-1185">Reference proteome</keyword>
<dbReference type="EMBL" id="LCYG01000022">
    <property type="protein sequence ID" value="KLK93148.1"/>
    <property type="molecule type" value="Genomic_DNA"/>
</dbReference>
<protein>
    <submittedName>
        <fullName evidence="2">Uncharacterized protein</fullName>
    </submittedName>
</protein>
<gene>
    <name evidence="2" type="ORF">AA309_10115</name>
</gene>
<organism evidence="2 3">
    <name type="scientific">Microvirga vignae</name>
    <dbReference type="NCBI Taxonomy" id="1225564"/>
    <lineage>
        <taxon>Bacteria</taxon>
        <taxon>Pseudomonadati</taxon>
        <taxon>Pseudomonadota</taxon>
        <taxon>Alphaproteobacteria</taxon>
        <taxon>Hyphomicrobiales</taxon>
        <taxon>Methylobacteriaceae</taxon>
        <taxon>Microvirga</taxon>
    </lineage>
</organism>
<evidence type="ECO:0000313" key="3">
    <source>
        <dbReference type="Proteomes" id="UP000035489"/>
    </source>
</evidence>
<evidence type="ECO:0000256" key="1">
    <source>
        <dbReference type="SAM" id="MobiDB-lite"/>
    </source>
</evidence>
<feature type="compositionally biased region" description="Polar residues" evidence="1">
    <location>
        <begin position="7"/>
        <end position="16"/>
    </location>
</feature>
<reference evidence="2 3" key="1">
    <citation type="submission" date="2015-05" db="EMBL/GenBank/DDBJ databases">
        <title>Draft genome sequence of Microvirga vignae strain BR3299, a novel nitrogen fixing bacteria isolated from Brazil semi-aired region.</title>
        <authorList>
            <person name="Zilli J.E."/>
            <person name="Passos S.R."/>
            <person name="Leite J."/>
            <person name="Baldani J.I."/>
            <person name="Xavier G.R."/>
            <person name="Rumjaneck N.G."/>
            <person name="Simoes-Araujo J.L."/>
        </authorList>
    </citation>
    <scope>NUCLEOTIDE SEQUENCE [LARGE SCALE GENOMIC DNA]</scope>
    <source>
        <strain evidence="2 3">BR3299</strain>
    </source>
</reference>
<dbReference type="Proteomes" id="UP000035489">
    <property type="component" value="Unassembled WGS sequence"/>
</dbReference>
<name>A0A0H1RD69_9HYPH</name>
<dbReference type="AlphaFoldDB" id="A0A0H1RD69"/>